<dbReference type="InterPro" id="IPR050988">
    <property type="entry name" value="Mannitol_DH/Oxidoreductase"/>
</dbReference>
<evidence type="ECO:0000259" key="3">
    <source>
        <dbReference type="Pfam" id="PF08125"/>
    </source>
</evidence>
<proteinExistence type="predicted"/>
<evidence type="ECO:0000313" key="5">
    <source>
        <dbReference type="Proteomes" id="UP001205566"/>
    </source>
</evidence>
<dbReference type="InterPro" id="IPR000669">
    <property type="entry name" value="Mannitol_DH"/>
</dbReference>
<dbReference type="PRINTS" id="PR00084">
    <property type="entry name" value="MTLDHDRGNASE"/>
</dbReference>
<accession>A0ABT1P0R3</accession>
<dbReference type="InterPro" id="IPR013131">
    <property type="entry name" value="Mannitol_DH_N"/>
</dbReference>
<keyword evidence="5" id="KW-1185">Reference proteome</keyword>
<evidence type="ECO:0000256" key="1">
    <source>
        <dbReference type="ARBA" id="ARBA00023002"/>
    </source>
</evidence>
<reference evidence="4" key="1">
    <citation type="thesis" date="2020" institute="Technische Universitat Dresden" country="Dresden, Germany">
        <title>The Agarolytic System of Microbulbifer elongatus PORT2, Isolated from Batu Karas, Pangandaran West Java Indonesia.</title>
        <authorList>
            <person name="Anggraeni S.R."/>
        </authorList>
    </citation>
    <scope>NUCLEOTIDE SEQUENCE</scope>
    <source>
        <strain evidence="4">PORT2</strain>
    </source>
</reference>
<name>A0ABT1P0R3_9GAMM</name>
<dbReference type="InterPro" id="IPR013118">
    <property type="entry name" value="Mannitol_DH_C"/>
</dbReference>
<dbReference type="InterPro" id="IPR008927">
    <property type="entry name" value="6-PGluconate_DH-like_C_sf"/>
</dbReference>
<keyword evidence="1" id="KW-0560">Oxidoreductase</keyword>
<organism evidence="4 5">
    <name type="scientific">Microbulbifer elongatus</name>
    <dbReference type="NCBI Taxonomy" id="86173"/>
    <lineage>
        <taxon>Bacteria</taxon>
        <taxon>Pseudomonadati</taxon>
        <taxon>Pseudomonadota</taxon>
        <taxon>Gammaproteobacteria</taxon>
        <taxon>Cellvibrionales</taxon>
        <taxon>Microbulbiferaceae</taxon>
        <taxon>Microbulbifer</taxon>
    </lineage>
</organism>
<evidence type="ECO:0000259" key="2">
    <source>
        <dbReference type="Pfam" id="PF01232"/>
    </source>
</evidence>
<feature type="domain" description="Mannitol dehydrogenase N-terminal" evidence="2">
    <location>
        <begin position="47"/>
        <end position="293"/>
    </location>
</feature>
<dbReference type="SUPFAM" id="SSF51735">
    <property type="entry name" value="NAD(P)-binding Rossmann-fold domains"/>
    <property type="match status" value="1"/>
</dbReference>
<dbReference type="Proteomes" id="UP001205566">
    <property type="component" value="Unassembled WGS sequence"/>
</dbReference>
<dbReference type="Pfam" id="PF08125">
    <property type="entry name" value="Mannitol_dh_C"/>
    <property type="match status" value="1"/>
</dbReference>
<feature type="domain" description="Mannitol dehydrogenase C-terminal" evidence="3">
    <location>
        <begin position="302"/>
        <end position="496"/>
    </location>
</feature>
<comment type="caution">
    <text evidence="4">The sequence shown here is derived from an EMBL/GenBank/DDBJ whole genome shotgun (WGS) entry which is preliminary data.</text>
</comment>
<dbReference type="Pfam" id="PF01232">
    <property type="entry name" value="Mannitol_dh"/>
    <property type="match status" value="1"/>
</dbReference>
<gene>
    <name evidence="4" type="ORF">HXX02_04185</name>
</gene>
<protein>
    <submittedName>
        <fullName evidence="4">Mannitol dehydrogenase family protein</fullName>
    </submittedName>
</protein>
<sequence length="516" mass="56473">MPTLSKQATVPAAKLYLQFLKSVSEKRNTLGNRVTMPGYNPAELGCGIVHIGIGNFHRAHQAVYVDDLLRKSGGDWRITAVSLRNPDVRDRMQAQNCLYTLCERAAGTENLRVVGSVAKVLVAPENPTAVIEALASESTHVVTVTVTEKGYCLKPGGRALDLSHPDIEHDVLHPGAPKTLVGFLLEACRLRRERGLPGFNLLSCDNLPNNGLLLRDCLLTAARLQDSGLATWMLREIGFCSTMVDCMVPATSESIAESIQQRAGYRDTACLLSEDFRQWVIEGNFIAPTPDWRSVGVSVVADVAPYERMKLRLLNGTHSALAFFGALSGYTCIYESATDAQIRAFVLAMMQKEVLPTLETLPDFDLEQYCSTLLKRFTNPAVPYTCQQVATDSSQKLPQRILEPMVERLQRGQQSPLLTGVVAAWLATMFLGTFSQKGFEPRDPAAQPLVAMLKRQKDQQSFPARDHVAALLTHSGIVPGALLQSENFVDGVRNQLALMIEGGVKSALAALLAKTR</sequence>
<dbReference type="Gene3D" id="3.40.50.720">
    <property type="entry name" value="NAD(P)-binding Rossmann-like Domain"/>
    <property type="match status" value="1"/>
</dbReference>
<dbReference type="InterPro" id="IPR013328">
    <property type="entry name" value="6PGD_dom2"/>
</dbReference>
<dbReference type="PANTHER" id="PTHR43362">
    <property type="entry name" value="MANNITOL DEHYDROGENASE DSF1-RELATED"/>
    <property type="match status" value="1"/>
</dbReference>
<dbReference type="EMBL" id="JACASI010000013">
    <property type="protein sequence ID" value="MCQ3828631.1"/>
    <property type="molecule type" value="Genomic_DNA"/>
</dbReference>
<dbReference type="SUPFAM" id="SSF48179">
    <property type="entry name" value="6-phosphogluconate dehydrogenase C-terminal domain-like"/>
    <property type="match status" value="1"/>
</dbReference>
<evidence type="ECO:0000313" key="4">
    <source>
        <dbReference type="EMBL" id="MCQ3828631.1"/>
    </source>
</evidence>
<dbReference type="Gene3D" id="1.10.1040.10">
    <property type="entry name" value="N-(1-d-carboxylethyl)-l-norvaline Dehydrogenase, domain 2"/>
    <property type="match status" value="1"/>
</dbReference>
<dbReference type="RefSeq" id="WP_255873456.1">
    <property type="nucleotide sequence ID" value="NZ_JACASI010000013.1"/>
</dbReference>
<dbReference type="PANTHER" id="PTHR43362:SF1">
    <property type="entry name" value="MANNITOL DEHYDROGENASE 2-RELATED"/>
    <property type="match status" value="1"/>
</dbReference>
<dbReference type="InterPro" id="IPR036291">
    <property type="entry name" value="NAD(P)-bd_dom_sf"/>
</dbReference>